<dbReference type="InterPro" id="IPR047659">
    <property type="entry name" value="T7SS_assoc"/>
</dbReference>
<proteinExistence type="predicted"/>
<evidence type="ECO:0000313" key="2">
    <source>
        <dbReference type="Proteomes" id="UP000004691"/>
    </source>
</evidence>
<sequence length="203" mass="22652">MAQRDDSHRLVPEQSAAVRKPEITAEMRANAKANPGSWLYVIDEAFDPRGNVPTWAVVGAYPVNAGGEIVDDFHFNDQYRPSPQALGFPDPSSELEYLLQLIYTRHRPEEDLAPAVLDAELYVFAYTPAQRTLVGFHDLHGDVVVPAYTARSLAPRDWPHARKVRGRDVIDLLGGNPLALNPDDVITAVVTQEELEHARTHLR</sequence>
<organism evidence="1 2">
    <name type="scientific">Saccharomonospora xinjiangensis XJ-54</name>
    <dbReference type="NCBI Taxonomy" id="882086"/>
    <lineage>
        <taxon>Bacteria</taxon>
        <taxon>Bacillati</taxon>
        <taxon>Actinomycetota</taxon>
        <taxon>Actinomycetes</taxon>
        <taxon>Pseudonocardiales</taxon>
        <taxon>Pseudonocardiaceae</taxon>
        <taxon>Saccharomonospora</taxon>
    </lineage>
</organism>
<dbReference type="AlphaFoldDB" id="I0V2Z1"/>
<dbReference type="Proteomes" id="UP000004691">
    <property type="component" value="Unassembled WGS sequence"/>
</dbReference>
<dbReference type="eggNOG" id="COG1397">
    <property type="taxonomic scope" value="Bacteria"/>
</dbReference>
<dbReference type="EMBL" id="JH636049">
    <property type="protein sequence ID" value="EID54494.1"/>
    <property type="molecule type" value="Genomic_DNA"/>
</dbReference>
<keyword evidence="2" id="KW-1185">Reference proteome</keyword>
<dbReference type="HOGENOM" id="CLU_076601_2_0_11"/>
<gene>
    <name evidence="1" type="ORF">SacxiDRAFT_2264</name>
</gene>
<protein>
    <recommendedName>
        <fullName evidence="3">SseB protein N-terminal domain-containing protein</fullName>
    </recommendedName>
</protein>
<dbReference type="OrthoDB" id="5164467at2"/>
<evidence type="ECO:0000313" key="1">
    <source>
        <dbReference type="EMBL" id="EID54494.1"/>
    </source>
</evidence>
<dbReference type="RefSeq" id="WP_006238643.1">
    <property type="nucleotide sequence ID" value="NZ_JH636049.1"/>
</dbReference>
<reference evidence="1 2" key="1">
    <citation type="submission" date="2012-01" db="EMBL/GenBank/DDBJ databases">
        <title>Improved High-Quality Draft sequence of Saccharomonospora xinjiangensis XJ-54.</title>
        <authorList>
            <consortium name="US DOE Joint Genome Institute"/>
            <person name="Lucas S."/>
            <person name="Han J."/>
            <person name="Lapidus A."/>
            <person name="Cheng J.-F."/>
            <person name="Goodwin L."/>
            <person name="Pitluck S."/>
            <person name="Peters L."/>
            <person name="Mikhailova N."/>
            <person name="Teshima H."/>
            <person name="Detter J.C."/>
            <person name="Han C."/>
            <person name="Tapia R."/>
            <person name="Land M."/>
            <person name="Hauser L."/>
            <person name="Kyrpides N."/>
            <person name="Ivanova N."/>
            <person name="Pagani I."/>
            <person name="Brambilla E.-M."/>
            <person name="Klenk H.-P."/>
            <person name="Woyke T."/>
        </authorList>
    </citation>
    <scope>NUCLEOTIDE SEQUENCE [LARGE SCALE GENOMIC DNA]</scope>
    <source>
        <strain evidence="1 2">XJ-54</strain>
    </source>
</reference>
<evidence type="ECO:0008006" key="3">
    <source>
        <dbReference type="Google" id="ProtNLM"/>
    </source>
</evidence>
<dbReference type="STRING" id="882086.SacxiDRAFT_2264"/>
<name>I0V2Z1_9PSEU</name>
<accession>I0V2Z1</accession>
<dbReference type="NCBIfam" id="NF033532">
    <property type="entry name" value="lone7para_assoc"/>
    <property type="match status" value="1"/>
</dbReference>